<dbReference type="Gene3D" id="1.20.950.20">
    <property type="entry name" value="Transmembrane di-heme cytochromes, Chain C"/>
    <property type="match status" value="1"/>
</dbReference>
<dbReference type="AlphaFoldDB" id="A0A550J942"/>
<evidence type="ECO:0000256" key="2">
    <source>
        <dbReference type="ARBA" id="ARBA00022475"/>
    </source>
</evidence>
<dbReference type="SUPFAM" id="SSF81342">
    <property type="entry name" value="Transmembrane di-heme cytochromes"/>
    <property type="match status" value="1"/>
</dbReference>
<feature type="transmembrane region" description="Helical" evidence="6">
    <location>
        <begin position="128"/>
        <end position="147"/>
    </location>
</feature>
<dbReference type="GO" id="GO:0005886">
    <property type="term" value="C:plasma membrane"/>
    <property type="evidence" value="ECO:0007669"/>
    <property type="project" value="UniProtKB-SubCell"/>
</dbReference>
<accession>A0A550J942</accession>
<keyword evidence="3 6" id="KW-0812">Transmembrane</keyword>
<proteinExistence type="predicted"/>
<evidence type="ECO:0000313" key="8">
    <source>
        <dbReference type="EMBL" id="TRO79757.1"/>
    </source>
</evidence>
<evidence type="ECO:0000256" key="6">
    <source>
        <dbReference type="SAM" id="Phobius"/>
    </source>
</evidence>
<evidence type="ECO:0000256" key="4">
    <source>
        <dbReference type="ARBA" id="ARBA00022989"/>
    </source>
</evidence>
<feature type="domain" description="Cytochrome b561 bacterial/Ni-hydrogenase" evidence="7">
    <location>
        <begin position="10"/>
        <end position="194"/>
    </location>
</feature>
<dbReference type="InterPro" id="IPR016174">
    <property type="entry name" value="Di-haem_cyt_TM"/>
</dbReference>
<feature type="transmembrane region" description="Helical" evidence="6">
    <location>
        <begin position="57"/>
        <end position="84"/>
    </location>
</feature>
<evidence type="ECO:0000259" key="7">
    <source>
        <dbReference type="Pfam" id="PF01292"/>
    </source>
</evidence>
<name>A0A550J942_9BACT</name>
<evidence type="ECO:0000256" key="3">
    <source>
        <dbReference type="ARBA" id="ARBA00022692"/>
    </source>
</evidence>
<gene>
    <name evidence="8" type="ORF">FL622_12675</name>
</gene>
<dbReference type="EMBL" id="VJVV01000009">
    <property type="protein sequence ID" value="TRO79757.1"/>
    <property type="molecule type" value="Genomic_DNA"/>
</dbReference>
<feature type="transmembrane region" description="Helical" evidence="6">
    <location>
        <begin position="167"/>
        <end position="187"/>
    </location>
</feature>
<dbReference type="GO" id="GO:0020037">
    <property type="term" value="F:heme binding"/>
    <property type="evidence" value="ECO:0007669"/>
    <property type="project" value="TreeGrafter"/>
</dbReference>
<dbReference type="PANTHER" id="PTHR30485:SF1">
    <property type="entry name" value="CYTOCHROME YDHU-RELATED"/>
    <property type="match status" value="1"/>
</dbReference>
<evidence type="ECO:0000256" key="1">
    <source>
        <dbReference type="ARBA" id="ARBA00004651"/>
    </source>
</evidence>
<dbReference type="Proteomes" id="UP000317155">
    <property type="component" value="Unassembled WGS sequence"/>
</dbReference>
<comment type="caution">
    <text evidence="8">The sequence shown here is derived from an EMBL/GenBank/DDBJ whole genome shotgun (WGS) entry which is preliminary data.</text>
</comment>
<keyword evidence="2" id="KW-1003">Cell membrane</keyword>
<keyword evidence="9" id="KW-1185">Reference proteome</keyword>
<protein>
    <submittedName>
        <fullName evidence="8">Cytochrome b</fullName>
    </submittedName>
</protein>
<reference evidence="8 9" key="1">
    <citation type="submission" date="2019-07" db="EMBL/GenBank/DDBJ databases">
        <title>Insights of Desulfuromonas acetexigens electromicrobiology.</title>
        <authorList>
            <person name="Katuri K."/>
            <person name="Sapireddy V."/>
            <person name="Shaw D.R."/>
            <person name="Saikaly P."/>
        </authorList>
    </citation>
    <scope>NUCLEOTIDE SEQUENCE [LARGE SCALE GENOMIC DNA]</scope>
    <source>
        <strain evidence="8 9">2873</strain>
    </source>
</reference>
<dbReference type="GO" id="GO:0009055">
    <property type="term" value="F:electron transfer activity"/>
    <property type="evidence" value="ECO:0007669"/>
    <property type="project" value="InterPro"/>
</dbReference>
<dbReference type="GO" id="GO:0022904">
    <property type="term" value="P:respiratory electron transport chain"/>
    <property type="evidence" value="ECO:0007669"/>
    <property type="project" value="InterPro"/>
</dbReference>
<feature type="transmembrane region" description="Helical" evidence="6">
    <location>
        <begin position="12"/>
        <end position="37"/>
    </location>
</feature>
<dbReference type="Pfam" id="PF01292">
    <property type="entry name" value="Ni_hydr_CYTB"/>
    <property type="match status" value="1"/>
</dbReference>
<dbReference type="InterPro" id="IPR011577">
    <property type="entry name" value="Cyt_b561_bac/Ni-Hgenase"/>
</dbReference>
<organism evidence="8 9">
    <name type="scientific">Trichloromonas acetexigens</name>
    <dbReference type="NCBI Taxonomy" id="38815"/>
    <lineage>
        <taxon>Bacteria</taxon>
        <taxon>Pseudomonadati</taxon>
        <taxon>Thermodesulfobacteriota</taxon>
        <taxon>Desulfuromonadia</taxon>
        <taxon>Desulfuromonadales</taxon>
        <taxon>Trichloromonadaceae</taxon>
        <taxon>Trichloromonas</taxon>
    </lineage>
</organism>
<evidence type="ECO:0000256" key="5">
    <source>
        <dbReference type="ARBA" id="ARBA00023136"/>
    </source>
</evidence>
<dbReference type="OrthoDB" id="197262at2"/>
<dbReference type="RefSeq" id="WP_092058875.1">
    <property type="nucleotide sequence ID" value="NZ_FOJJ01000041.1"/>
</dbReference>
<keyword evidence="5 6" id="KW-0472">Membrane</keyword>
<dbReference type="PANTHER" id="PTHR30485">
    <property type="entry name" value="NI/FE-HYDROGENASE 1 B-TYPE CYTOCHROME SUBUNIT"/>
    <property type="match status" value="1"/>
</dbReference>
<dbReference type="InterPro" id="IPR051542">
    <property type="entry name" value="Hydrogenase_cytochrome"/>
</dbReference>
<evidence type="ECO:0000313" key="9">
    <source>
        <dbReference type="Proteomes" id="UP000317155"/>
    </source>
</evidence>
<comment type="subcellular location">
    <subcellularLocation>
        <location evidence="1">Cell membrane</location>
        <topology evidence="1">Multi-pass membrane protein</topology>
    </subcellularLocation>
</comment>
<sequence length="210" mass="23967">MAVARKDYIHPLFLRLWHAFHGSCVLVLIGTGAQLRFPGQIHVVPNFRIAIEVHNTTGLLVTFSFFVWFFYHAILAGSLGTLYLPRRGELSSKLRAQLRYYFGGYFHGEPNPHQPTSDNKFNPIEKPLYLLVMLGLFPVQMVTGMALKSLSPPWKIIDMFGSIKALIAIHWIVGCAILAFLLLHVYLSTLGVTFWSRFRTILHGWTEVKR</sequence>
<keyword evidence="4 6" id="KW-1133">Transmembrane helix</keyword>